<dbReference type="EMBL" id="JBHSHL010000049">
    <property type="protein sequence ID" value="MFC4805385.1"/>
    <property type="molecule type" value="Genomic_DNA"/>
</dbReference>
<comment type="caution">
    <text evidence="1">The sequence shown here is derived from an EMBL/GenBank/DDBJ whole genome shotgun (WGS) entry which is preliminary data.</text>
</comment>
<organism evidence="1 2">
    <name type="scientific">Filifactor villosus</name>
    <dbReference type="NCBI Taxonomy" id="29374"/>
    <lineage>
        <taxon>Bacteria</taxon>
        <taxon>Bacillati</taxon>
        <taxon>Bacillota</taxon>
        <taxon>Clostridia</taxon>
        <taxon>Peptostreptococcales</taxon>
        <taxon>Filifactoraceae</taxon>
        <taxon>Filifactor</taxon>
    </lineage>
</organism>
<keyword evidence="2" id="KW-1185">Reference proteome</keyword>
<protein>
    <submittedName>
        <fullName evidence="1">DUF5711 family protein</fullName>
    </submittedName>
</protein>
<dbReference type="Pfam" id="PF18975">
    <property type="entry name" value="DUF5711"/>
    <property type="match status" value="1"/>
</dbReference>
<evidence type="ECO:0000313" key="1">
    <source>
        <dbReference type="EMBL" id="MFC4805385.1"/>
    </source>
</evidence>
<gene>
    <name evidence="1" type="ORF">ACFO4R_09855</name>
</gene>
<dbReference type="Proteomes" id="UP001595916">
    <property type="component" value="Unassembled WGS sequence"/>
</dbReference>
<dbReference type="SUPFAM" id="SSF63829">
    <property type="entry name" value="Calcium-dependent phosphotriesterase"/>
    <property type="match status" value="1"/>
</dbReference>
<dbReference type="RefSeq" id="WP_379788944.1">
    <property type="nucleotide sequence ID" value="NZ_JBHSHL010000049.1"/>
</dbReference>
<evidence type="ECO:0000313" key="2">
    <source>
        <dbReference type="Proteomes" id="UP001595916"/>
    </source>
</evidence>
<accession>A0ABV9QLW9</accession>
<reference evidence="2" key="1">
    <citation type="journal article" date="2019" name="Int. J. Syst. Evol. Microbiol.">
        <title>The Global Catalogue of Microorganisms (GCM) 10K type strain sequencing project: providing services to taxonomists for standard genome sequencing and annotation.</title>
        <authorList>
            <consortium name="The Broad Institute Genomics Platform"/>
            <consortium name="The Broad Institute Genome Sequencing Center for Infectious Disease"/>
            <person name="Wu L."/>
            <person name="Ma J."/>
        </authorList>
    </citation>
    <scope>NUCLEOTIDE SEQUENCE [LARGE SCALE GENOMIC DNA]</scope>
    <source>
        <strain evidence="2">CCUG 46385</strain>
    </source>
</reference>
<proteinExistence type="predicted"/>
<sequence length="345" mass="38810">MKKKSVLMIVVLILMLMFNPYTLDKMGGMFRTTSSKTVHLPFSYANNSFVTSFQNGLLTYDGLSLRLIDSEGIEVFDVTINADNYSISTSQDRIFVLDIAKKSIFILDEKGSVITQEKTGDMPKRVVGLEDGGFLIHYFTDVYVEGIRVFSKSGKEVKDMPYPNVTLTLIRPVDATSFLVTGFFRNADTLDNSVYYYTNKGELQFATQINNAILGKIVPRKDKFVMMDVSSLIVGDKAMEETTNFDFTLNLKDILATDKEIYVLASDNSVKTLNYDFQFLAEKSSQAEILGILFHKGKLLYYTDNSVVYGAVSKQYSKDVMKVVDIGEKVAVVFKEGIQLLTLKE</sequence>
<dbReference type="InterPro" id="IPR043765">
    <property type="entry name" value="DUF5711"/>
</dbReference>
<name>A0ABV9QLW9_9FIRM</name>